<comment type="similarity">
    <text evidence="3 7">Belongs to the hyi family.</text>
</comment>
<reference evidence="10" key="1">
    <citation type="submission" date="2025-08" db="UniProtKB">
        <authorList>
            <consortium name="RefSeq"/>
        </authorList>
    </citation>
    <scope>IDENTIFICATION</scope>
    <source>
        <tissue evidence="10">Whole Larva</tissue>
    </source>
</reference>
<dbReference type="SUPFAM" id="SSF51658">
    <property type="entry name" value="Xylose isomerase-like"/>
    <property type="match status" value="1"/>
</dbReference>
<dbReference type="Gene3D" id="3.20.20.150">
    <property type="entry name" value="Divalent-metal-dependent TIM barrel enzymes"/>
    <property type="match status" value="1"/>
</dbReference>
<dbReference type="PANTHER" id="PTHR43489">
    <property type="entry name" value="ISOMERASE"/>
    <property type="match status" value="1"/>
</dbReference>
<dbReference type="PANTHER" id="PTHR43489:SF6">
    <property type="entry name" value="HYDROXYPYRUVATE ISOMERASE-RELATED"/>
    <property type="match status" value="1"/>
</dbReference>
<sequence length="260" mass="29152">MAKFCANISFMFNNMPLVDRYVAAKNAGFKAVESGFPFNYSLDLMLLAKSNADIEQVLINTYTGDVTKGEMGFAAIPGKTPEFRKSMEKTITYAKALKVKKIHIMAGNVAKPTPKNDVCYIENLRMAAKMLEANNIMGVIEPINNHTVPDYYLNSYEKATDVVKCIDSPNLKIMLDLFHMQKICGNLTMTIEKLVPYTGHVQIAQSPDRHEPDSPGEINYPYVLDVLRKAGYNDWIGLEYKPAGDLVSGLKWIQSFGYEL</sequence>
<evidence type="ECO:0000256" key="2">
    <source>
        <dbReference type="ARBA" id="ARBA00002968"/>
    </source>
</evidence>
<proteinExistence type="inferred from homology"/>
<dbReference type="PIRSF" id="PIRSF006241">
    <property type="entry name" value="HyI"/>
    <property type="match status" value="1"/>
</dbReference>
<evidence type="ECO:0000256" key="3">
    <source>
        <dbReference type="ARBA" id="ARBA00005962"/>
    </source>
</evidence>
<dbReference type="GeneID" id="108568759"/>
<accession>A0ABM1NFC3</accession>
<evidence type="ECO:0000259" key="8">
    <source>
        <dbReference type="Pfam" id="PF01261"/>
    </source>
</evidence>
<evidence type="ECO:0000313" key="9">
    <source>
        <dbReference type="Proteomes" id="UP000695000"/>
    </source>
</evidence>
<keyword evidence="6 7" id="KW-0413">Isomerase</keyword>
<dbReference type="RefSeq" id="XP_017785523.1">
    <property type="nucleotide sequence ID" value="XM_017930034.1"/>
</dbReference>
<comment type="function">
    <text evidence="2 7">Catalyzes the reversible isomerization between hydroxypyruvate and 2-hydroxy-3-oxopropanoate (also termed tartronate semialdehyde).</text>
</comment>
<evidence type="ECO:0000256" key="7">
    <source>
        <dbReference type="PIRNR" id="PIRNR006241"/>
    </source>
</evidence>
<evidence type="ECO:0000256" key="5">
    <source>
        <dbReference type="ARBA" id="ARBA00017985"/>
    </source>
</evidence>
<protein>
    <recommendedName>
        <fullName evidence="5 7">Putative hydroxypyruvate isomerase</fullName>
        <ecNumber evidence="4 7">5.3.1.22</ecNumber>
    </recommendedName>
</protein>
<organism evidence="9 10">
    <name type="scientific">Nicrophorus vespilloides</name>
    <name type="common">Boreal carrion beetle</name>
    <dbReference type="NCBI Taxonomy" id="110193"/>
    <lineage>
        <taxon>Eukaryota</taxon>
        <taxon>Metazoa</taxon>
        <taxon>Ecdysozoa</taxon>
        <taxon>Arthropoda</taxon>
        <taxon>Hexapoda</taxon>
        <taxon>Insecta</taxon>
        <taxon>Pterygota</taxon>
        <taxon>Neoptera</taxon>
        <taxon>Endopterygota</taxon>
        <taxon>Coleoptera</taxon>
        <taxon>Polyphaga</taxon>
        <taxon>Staphyliniformia</taxon>
        <taxon>Silphidae</taxon>
        <taxon>Nicrophorinae</taxon>
        <taxon>Nicrophorus</taxon>
    </lineage>
</organism>
<comment type="catalytic activity">
    <reaction evidence="1 7">
        <text>3-hydroxypyruvate = 2-hydroxy-3-oxopropanoate</text>
        <dbReference type="Rhea" id="RHEA:11952"/>
        <dbReference type="ChEBI" id="CHEBI:17180"/>
        <dbReference type="ChEBI" id="CHEBI:57978"/>
        <dbReference type="EC" id="5.3.1.22"/>
    </reaction>
</comment>
<evidence type="ECO:0000256" key="4">
    <source>
        <dbReference type="ARBA" id="ARBA00012570"/>
    </source>
</evidence>
<dbReference type="EC" id="5.3.1.22" evidence="4 7"/>
<evidence type="ECO:0000256" key="1">
    <source>
        <dbReference type="ARBA" id="ARBA00000476"/>
    </source>
</evidence>
<evidence type="ECO:0000256" key="6">
    <source>
        <dbReference type="ARBA" id="ARBA00023235"/>
    </source>
</evidence>
<dbReference type="InterPro" id="IPR013022">
    <property type="entry name" value="Xyl_isomerase-like_TIM-brl"/>
</dbReference>
<dbReference type="Pfam" id="PF01261">
    <property type="entry name" value="AP_endonuc_2"/>
    <property type="match status" value="1"/>
</dbReference>
<dbReference type="GO" id="GO:0016853">
    <property type="term" value="F:isomerase activity"/>
    <property type="evidence" value="ECO:0007669"/>
    <property type="project" value="UniProtKB-KW"/>
</dbReference>
<dbReference type="InterPro" id="IPR050417">
    <property type="entry name" value="Sugar_Epim/Isomerase"/>
</dbReference>
<keyword evidence="9" id="KW-1185">Reference proteome</keyword>
<name>A0ABM1NFC3_NICVS</name>
<dbReference type="InterPro" id="IPR026040">
    <property type="entry name" value="HyI-like"/>
</dbReference>
<evidence type="ECO:0000313" key="10">
    <source>
        <dbReference type="RefSeq" id="XP_017785523.1"/>
    </source>
</evidence>
<gene>
    <name evidence="10" type="primary">LOC108568759</name>
</gene>
<dbReference type="InterPro" id="IPR036237">
    <property type="entry name" value="Xyl_isomerase-like_sf"/>
</dbReference>
<dbReference type="Proteomes" id="UP000695000">
    <property type="component" value="Unplaced"/>
</dbReference>
<feature type="domain" description="Xylose isomerase-like TIM barrel" evidence="8">
    <location>
        <begin position="23"/>
        <end position="255"/>
    </location>
</feature>